<gene>
    <name evidence="3" type="ORF">F8O05_04315</name>
</gene>
<evidence type="ECO:0000313" key="4">
    <source>
        <dbReference type="Proteomes" id="UP000433493"/>
    </source>
</evidence>
<feature type="compositionally biased region" description="Acidic residues" evidence="1">
    <location>
        <begin position="252"/>
        <end position="273"/>
    </location>
</feature>
<accession>A0A7J5BCT9</accession>
<proteinExistence type="predicted"/>
<evidence type="ECO:0000313" key="3">
    <source>
        <dbReference type="EMBL" id="KAB1644027.1"/>
    </source>
</evidence>
<evidence type="ECO:0000256" key="1">
    <source>
        <dbReference type="SAM" id="MobiDB-lite"/>
    </source>
</evidence>
<evidence type="ECO:0000259" key="2">
    <source>
        <dbReference type="Pfam" id="PF11268"/>
    </source>
</evidence>
<keyword evidence="4" id="KW-1185">Reference proteome</keyword>
<reference evidence="3 4" key="1">
    <citation type="submission" date="2019-09" db="EMBL/GenBank/DDBJ databases">
        <title>Phylogeny of genus Pseudoclavibacter and closely related genus.</title>
        <authorList>
            <person name="Li Y."/>
        </authorList>
    </citation>
    <scope>NUCLEOTIDE SEQUENCE [LARGE SCALE GENOMIC DNA]</scope>
    <source>
        <strain evidence="3 4">KCTC 13959</strain>
    </source>
</reference>
<feature type="compositionally biased region" description="Low complexity" evidence="1">
    <location>
        <begin position="289"/>
        <end position="309"/>
    </location>
</feature>
<protein>
    <submittedName>
        <fullName evidence="3">DUF3071 domain-containing protein</fullName>
    </submittedName>
</protein>
<organism evidence="3 4">
    <name type="scientific">Gulosibacter chungangensis</name>
    <dbReference type="NCBI Taxonomy" id="979746"/>
    <lineage>
        <taxon>Bacteria</taxon>
        <taxon>Bacillati</taxon>
        <taxon>Actinomycetota</taxon>
        <taxon>Actinomycetes</taxon>
        <taxon>Micrococcales</taxon>
        <taxon>Microbacteriaceae</taxon>
        <taxon>Gulosibacter</taxon>
    </lineage>
</organism>
<dbReference type="RefSeq" id="WP_158051530.1">
    <property type="nucleotide sequence ID" value="NZ_WBKB01000002.1"/>
</dbReference>
<sequence length="360" mass="39873">MQELRFVGLEDDWLIATNENGDRFRLRADESLREALRPRPAARPEGPRVPPRQIQQLIRAGRTVEEVVEQTGADAETVARFEGPILAERGYIVEQARAVGVRLQPQIDPLSRDGATFGSTIDDRLEQLGASEIHWDAWKDPETGWHVGLDFITEDVARNALWNFDPRSHTLQPASPAAITLSQQGEPTALMGPHLRAVKREPTDRVIPVDNLDDLGDAMSPQDHTDLTTHETEDLLEALRRRRGERQHATYDEEAEFAFDDNDASVAVEDQEEASSSRVTPFARPVQQDAASEPAEASSEPLAPASADSADLRPHQVPLGNLEPEPAGRGQRGKMSRKRGGRPSMPSWDEIVFGTKGDDD</sequence>
<name>A0A7J5BCT9_9MICO</name>
<dbReference type="OrthoDB" id="5180791at2"/>
<dbReference type="InterPro" id="IPR047682">
    <property type="entry name" value="SepH-like"/>
</dbReference>
<comment type="caution">
    <text evidence="3">The sequence shown here is derived from an EMBL/GenBank/DDBJ whole genome shotgun (WGS) entry which is preliminary data.</text>
</comment>
<dbReference type="NCBIfam" id="NF040712">
    <property type="entry name" value="SepH"/>
    <property type="match status" value="1"/>
</dbReference>
<dbReference type="EMBL" id="WBKB01000002">
    <property type="protein sequence ID" value="KAB1644027.1"/>
    <property type="molecule type" value="Genomic_DNA"/>
</dbReference>
<dbReference type="AlphaFoldDB" id="A0A7J5BCT9"/>
<dbReference type="Proteomes" id="UP000433493">
    <property type="component" value="Unassembled WGS sequence"/>
</dbReference>
<feature type="compositionally biased region" description="Basic residues" evidence="1">
    <location>
        <begin position="331"/>
        <end position="341"/>
    </location>
</feature>
<dbReference type="InterPro" id="IPR021421">
    <property type="entry name" value="DUF3071"/>
</dbReference>
<feature type="domain" description="DUF3071" evidence="2">
    <location>
        <begin position="1"/>
        <end position="164"/>
    </location>
</feature>
<feature type="region of interest" description="Disordered" evidence="1">
    <location>
        <begin position="250"/>
        <end position="360"/>
    </location>
</feature>
<dbReference type="Pfam" id="PF11268">
    <property type="entry name" value="DUF3071"/>
    <property type="match status" value="1"/>
</dbReference>